<evidence type="ECO:0000256" key="2">
    <source>
        <dbReference type="ARBA" id="ARBA00022553"/>
    </source>
</evidence>
<feature type="compositionally biased region" description="Basic residues" evidence="3">
    <location>
        <begin position="155"/>
        <end position="177"/>
    </location>
</feature>
<dbReference type="OrthoDB" id="5239715at2759"/>
<dbReference type="InterPro" id="IPR027417">
    <property type="entry name" value="P-loop_NTPase"/>
</dbReference>
<dbReference type="InterPro" id="IPR051641">
    <property type="entry name" value="RGK_GTP-binding_reg"/>
</dbReference>
<dbReference type="SMART" id="SM00175">
    <property type="entry name" value="RAB"/>
    <property type="match status" value="1"/>
</dbReference>
<name>A0A8J1Y841_OWEFU</name>
<dbReference type="PROSITE" id="PS51419">
    <property type="entry name" value="RAB"/>
    <property type="match status" value="1"/>
</dbReference>
<evidence type="ECO:0000313" key="4">
    <source>
        <dbReference type="EMBL" id="CAH1780235.1"/>
    </source>
</evidence>
<evidence type="ECO:0000256" key="3">
    <source>
        <dbReference type="SAM" id="MobiDB-lite"/>
    </source>
</evidence>
<dbReference type="AlphaFoldDB" id="A0A8J1Y841"/>
<protein>
    <submittedName>
        <fullName evidence="4">Uncharacterized protein</fullName>
    </submittedName>
</protein>
<keyword evidence="5" id="KW-1185">Reference proteome</keyword>
<dbReference type="GO" id="GO:0005886">
    <property type="term" value="C:plasma membrane"/>
    <property type="evidence" value="ECO:0007669"/>
    <property type="project" value="TreeGrafter"/>
</dbReference>
<feature type="region of interest" description="Disordered" evidence="3">
    <location>
        <begin position="117"/>
        <end position="177"/>
    </location>
</feature>
<dbReference type="GO" id="GO:0005246">
    <property type="term" value="F:calcium channel regulator activity"/>
    <property type="evidence" value="ECO:0007669"/>
    <property type="project" value="TreeGrafter"/>
</dbReference>
<feature type="compositionally biased region" description="Polar residues" evidence="3">
    <location>
        <begin position="138"/>
        <end position="151"/>
    </location>
</feature>
<dbReference type="Proteomes" id="UP000749559">
    <property type="component" value="Unassembled WGS sequence"/>
</dbReference>
<comment type="similarity">
    <text evidence="1">Belongs to the small GTPase superfamily. RGK family.</text>
</comment>
<dbReference type="EMBL" id="CAIIXF020000003">
    <property type="protein sequence ID" value="CAH1780235.1"/>
    <property type="molecule type" value="Genomic_DNA"/>
</dbReference>
<dbReference type="Gene3D" id="3.40.50.300">
    <property type="entry name" value="P-loop containing nucleotide triphosphate hydrolases"/>
    <property type="match status" value="1"/>
</dbReference>
<evidence type="ECO:0000313" key="5">
    <source>
        <dbReference type="Proteomes" id="UP000749559"/>
    </source>
</evidence>
<feature type="compositionally biased region" description="Basic and acidic residues" evidence="3">
    <location>
        <begin position="206"/>
        <end position="221"/>
    </location>
</feature>
<feature type="region of interest" description="Disordered" evidence="3">
    <location>
        <begin position="205"/>
        <end position="255"/>
    </location>
</feature>
<dbReference type="PANTHER" id="PTHR45775:SF6">
    <property type="entry name" value="RAD, GEM_KIR FAMILY MEMBER 2, ISOFORM C"/>
    <property type="match status" value="1"/>
</dbReference>
<dbReference type="SUPFAM" id="SSF52540">
    <property type="entry name" value="P-loop containing nucleoside triphosphate hydrolases"/>
    <property type="match status" value="1"/>
</dbReference>
<dbReference type="SMART" id="SM00173">
    <property type="entry name" value="RAS"/>
    <property type="match status" value="1"/>
</dbReference>
<dbReference type="GO" id="GO:0003924">
    <property type="term" value="F:GTPase activity"/>
    <property type="evidence" value="ECO:0007669"/>
    <property type="project" value="InterPro"/>
</dbReference>
<gene>
    <name evidence="4" type="ORF">OFUS_LOCUS6953</name>
</gene>
<dbReference type="PRINTS" id="PR00449">
    <property type="entry name" value="RASTRNSFRMNG"/>
</dbReference>
<sequence length="485" mass="55165">MNTDAHIVTDFRIDEIPSFLKFERGKKSSIDREIEEEVQRIKQKDNAGIKRDATIDFCLSDDCSTEASEPVDDFEAMAKRNNGENKRAKEMFRSFRKSLRDRFRKLSVRKSIKKIRNRNKNNKNGIEEIEEKPKPSGYSENNMSISRTGSINFHRASRKVKRSLRWTKSKKQRRRHTVLIGEEAEEYSPIGSPFLSKLLRKSGILSDRDSSPKGSPDEALKRGKSFKRISASSPLTRVRSQRLKPQINGPGAQRPRAKSNAFCEVVMEACAAEAANISNENRFNKAAYEPKEDPDKIEEIPVDFDKPPAYKVLIMGADGVGRSALIESFAELDDMEDIDTIVEQNQTTMTIWIDERETTLVFREMVDKEDHIEHKDADAYVILYAVTDKHTFHHAIDLLHDIADVISNQGAVILVGNKSDIVRQRQVTPEEGEDIARNYTCPASNMNNKPKILLKTREVPLKIGAGISKWSESRLYPATLPLYPA</sequence>
<dbReference type="GO" id="GO:0005525">
    <property type="term" value="F:GTP binding"/>
    <property type="evidence" value="ECO:0007669"/>
    <property type="project" value="InterPro"/>
</dbReference>
<accession>A0A8J1Y841</accession>
<evidence type="ECO:0000256" key="1">
    <source>
        <dbReference type="ARBA" id="ARBA00008846"/>
    </source>
</evidence>
<dbReference type="Pfam" id="PF00071">
    <property type="entry name" value="Ras"/>
    <property type="match status" value="1"/>
</dbReference>
<dbReference type="PANTHER" id="PTHR45775">
    <property type="entry name" value="RAD, GEM/KIR FAMILY MEMBER 2, ISOFORM C"/>
    <property type="match status" value="1"/>
</dbReference>
<comment type="caution">
    <text evidence="4">The sequence shown here is derived from an EMBL/GenBank/DDBJ whole genome shotgun (WGS) entry which is preliminary data.</text>
</comment>
<keyword evidence="2" id="KW-0597">Phosphoprotein</keyword>
<proteinExistence type="inferred from homology"/>
<dbReference type="PROSITE" id="PS51421">
    <property type="entry name" value="RAS"/>
    <property type="match status" value="1"/>
</dbReference>
<dbReference type="InterPro" id="IPR001806">
    <property type="entry name" value="Small_GTPase"/>
</dbReference>
<organism evidence="4 5">
    <name type="scientific">Owenia fusiformis</name>
    <name type="common">Polychaete worm</name>
    <dbReference type="NCBI Taxonomy" id="6347"/>
    <lineage>
        <taxon>Eukaryota</taxon>
        <taxon>Metazoa</taxon>
        <taxon>Spiralia</taxon>
        <taxon>Lophotrochozoa</taxon>
        <taxon>Annelida</taxon>
        <taxon>Polychaeta</taxon>
        <taxon>Sedentaria</taxon>
        <taxon>Canalipalpata</taxon>
        <taxon>Sabellida</taxon>
        <taxon>Oweniida</taxon>
        <taxon>Oweniidae</taxon>
        <taxon>Owenia</taxon>
    </lineage>
</organism>
<reference evidence="4" key="1">
    <citation type="submission" date="2022-03" db="EMBL/GenBank/DDBJ databases">
        <authorList>
            <person name="Martin C."/>
        </authorList>
    </citation>
    <scope>NUCLEOTIDE SEQUENCE</scope>
</reference>